<keyword evidence="2" id="KW-0805">Transcription regulation</keyword>
<dbReference type="GO" id="GO:0016987">
    <property type="term" value="F:sigma factor activity"/>
    <property type="evidence" value="ECO:0007669"/>
    <property type="project" value="UniProtKB-KW"/>
</dbReference>
<evidence type="ECO:0000313" key="7">
    <source>
        <dbReference type="EMBL" id="GII02063.1"/>
    </source>
</evidence>
<dbReference type="InterPro" id="IPR036388">
    <property type="entry name" value="WH-like_DNA-bd_sf"/>
</dbReference>
<organism evidence="7 8">
    <name type="scientific">Planobispora takensis</name>
    <dbReference type="NCBI Taxonomy" id="1367882"/>
    <lineage>
        <taxon>Bacteria</taxon>
        <taxon>Bacillati</taxon>
        <taxon>Actinomycetota</taxon>
        <taxon>Actinomycetes</taxon>
        <taxon>Streptosporangiales</taxon>
        <taxon>Streptosporangiaceae</taxon>
        <taxon>Planobispora</taxon>
    </lineage>
</organism>
<dbReference type="AlphaFoldDB" id="A0A8J3WUW9"/>
<keyword evidence="8" id="KW-1185">Reference proteome</keyword>
<comment type="similarity">
    <text evidence="1">Belongs to the sigma-70 factor family. ECF subfamily.</text>
</comment>
<proteinExistence type="inferred from homology"/>
<dbReference type="Proteomes" id="UP000634476">
    <property type="component" value="Unassembled WGS sequence"/>
</dbReference>
<reference evidence="7" key="1">
    <citation type="submission" date="2021-01" db="EMBL/GenBank/DDBJ databases">
        <title>Whole genome shotgun sequence of Planobispora takensis NBRC 109077.</title>
        <authorList>
            <person name="Komaki H."/>
            <person name="Tamura T."/>
        </authorList>
    </citation>
    <scope>NUCLEOTIDE SEQUENCE</scope>
    <source>
        <strain evidence="7">NBRC 109077</strain>
    </source>
</reference>
<gene>
    <name evidence="7" type="primary">rpoE_18</name>
    <name evidence="7" type="ORF">Pta02_40710</name>
</gene>
<dbReference type="NCBIfam" id="TIGR02937">
    <property type="entry name" value="sigma70-ECF"/>
    <property type="match status" value="1"/>
</dbReference>
<comment type="caution">
    <text evidence="7">The sequence shown here is derived from an EMBL/GenBank/DDBJ whole genome shotgun (WGS) entry which is preliminary data.</text>
</comment>
<keyword evidence="5" id="KW-0804">Transcription</keyword>
<keyword evidence="7" id="KW-0240">DNA-directed RNA polymerase</keyword>
<evidence type="ECO:0000313" key="8">
    <source>
        <dbReference type="Proteomes" id="UP000634476"/>
    </source>
</evidence>
<dbReference type="Gene3D" id="1.10.10.10">
    <property type="entry name" value="Winged helix-like DNA-binding domain superfamily/Winged helix DNA-binding domain"/>
    <property type="match status" value="1"/>
</dbReference>
<sequence>MTELSPGDTPIAGRDSDRRSRLATLLGQAAAGRQEALDEIVTDLTPMLWHAVRSQGLDYHTAQDVVQTTWLVLVRHLHTIKTPAALIEWLIITARREAWRVRTNTRREEPTGSERLEEIEDGGRSPDEILLLNEQQQALWSAVALLSQRCRDLLRIVAFVHRPDYAAVAAALGMPRGSIGPTRGRCLAKLRGLLRRDTPGGSR</sequence>
<keyword evidence="3" id="KW-0731">Sigma factor</keyword>
<dbReference type="GO" id="GO:0003677">
    <property type="term" value="F:DNA binding"/>
    <property type="evidence" value="ECO:0007669"/>
    <property type="project" value="UniProtKB-KW"/>
</dbReference>
<name>A0A8J3WUW9_9ACTN</name>
<dbReference type="InterPro" id="IPR013324">
    <property type="entry name" value="RNA_pol_sigma_r3/r4-like"/>
</dbReference>
<feature type="domain" description="RNA polymerase sigma-70 region 2" evidence="6">
    <location>
        <begin position="41"/>
        <end position="103"/>
    </location>
</feature>
<evidence type="ECO:0000256" key="5">
    <source>
        <dbReference type="ARBA" id="ARBA00023163"/>
    </source>
</evidence>
<dbReference type="RefSeq" id="WP_203876417.1">
    <property type="nucleotide sequence ID" value="NZ_BOOK01000030.1"/>
</dbReference>
<dbReference type="InterPro" id="IPR013325">
    <property type="entry name" value="RNA_pol_sigma_r2"/>
</dbReference>
<dbReference type="EMBL" id="BOOK01000030">
    <property type="protein sequence ID" value="GII02063.1"/>
    <property type="molecule type" value="Genomic_DNA"/>
</dbReference>
<dbReference type="GO" id="GO:0006352">
    <property type="term" value="P:DNA-templated transcription initiation"/>
    <property type="evidence" value="ECO:0007669"/>
    <property type="project" value="InterPro"/>
</dbReference>
<keyword evidence="4" id="KW-0238">DNA-binding</keyword>
<dbReference type="InterPro" id="IPR014284">
    <property type="entry name" value="RNA_pol_sigma-70_dom"/>
</dbReference>
<evidence type="ECO:0000259" key="6">
    <source>
        <dbReference type="Pfam" id="PF04542"/>
    </source>
</evidence>
<protein>
    <submittedName>
        <fullName evidence="7">DNA-directed RNA polymerase sigma-70 factor</fullName>
    </submittedName>
</protein>
<evidence type="ECO:0000256" key="1">
    <source>
        <dbReference type="ARBA" id="ARBA00010641"/>
    </source>
</evidence>
<evidence type="ECO:0000256" key="3">
    <source>
        <dbReference type="ARBA" id="ARBA00023082"/>
    </source>
</evidence>
<dbReference type="SUPFAM" id="SSF88946">
    <property type="entry name" value="Sigma2 domain of RNA polymerase sigma factors"/>
    <property type="match status" value="1"/>
</dbReference>
<evidence type="ECO:0000256" key="4">
    <source>
        <dbReference type="ARBA" id="ARBA00023125"/>
    </source>
</evidence>
<dbReference type="InterPro" id="IPR039425">
    <property type="entry name" value="RNA_pol_sigma-70-like"/>
</dbReference>
<dbReference type="Gene3D" id="1.10.1740.10">
    <property type="match status" value="1"/>
</dbReference>
<accession>A0A8J3WUW9</accession>
<dbReference type="InterPro" id="IPR007627">
    <property type="entry name" value="RNA_pol_sigma70_r2"/>
</dbReference>
<evidence type="ECO:0000256" key="2">
    <source>
        <dbReference type="ARBA" id="ARBA00023015"/>
    </source>
</evidence>
<dbReference type="Pfam" id="PF04542">
    <property type="entry name" value="Sigma70_r2"/>
    <property type="match status" value="1"/>
</dbReference>
<dbReference type="GO" id="GO:0000428">
    <property type="term" value="C:DNA-directed RNA polymerase complex"/>
    <property type="evidence" value="ECO:0007669"/>
    <property type="project" value="UniProtKB-KW"/>
</dbReference>
<dbReference type="PANTHER" id="PTHR43133">
    <property type="entry name" value="RNA POLYMERASE ECF-TYPE SIGMA FACTO"/>
    <property type="match status" value="1"/>
</dbReference>
<dbReference type="SUPFAM" id="SSF88659">
    <property type="entry name" value="Sigma3 and sigma4 domains of RNA polymerase sigma factors"/>
    <property type="match status" value="1"/>
</dbReference>
<dbReference type="PANTHER" id="PTHR43133:SF8">
    <property type="entry name" value="RNA POLYMERASE SIGMA FACTOR HI_1459-RELATED"/>
    <property type="match status" value="1"/>
</dbReference>